<name>A0A1F7VB53_9BACT</name>
<organism evidence="2 3">
    <name type="scientific">Candidatus Uhrbacteria bacterium RIFCSPLOWO2_02_FULL_48_12</name>
    <dbReference type="NCBI Taxonomy" id="1802407"/>
    <lineage>
        <taxon>Bacteria</taxon>
        <taxon>Candidatus Uhriibacteriota</taxon>
    </lineage>
</organism>
<evidence type="ECO:0000256" key="1">
    <source>
        <dbReference type="SAM" id="Phobius"/>
    </source>
</evidence>
<keyword evidence="1" id="KW-1133">Transmembrane helix</keyword>
<reference evidence="2 3" key="1">
    <citation type="journal article" date="2016" name="Nat. Commun.">
        <title>Thousands of microbial genomes shed light on interconnected biogeochemical processes in an aquifer system.</title>
        <authorList>
            <person name="Anantharaman K."/>
            <person name="Brown C.T."/>
            <person name="Hug L.A."/>
            <person name="Sharon I."/>
            <person name="Castelle C.J."/>
            <person name="Probst A.J."/>
            <person name="Thomas B.C."/>
            <person name="Singh A."/>
            <person name="Wilkins M.J."/>
            <person name="Karaoz U."/>
            <person name="Brodie E.L."/>
            <person name="Williams K.H."/>
            <person name="Hubbard S.S."/>
            <person name="Banfield J.F."/>
        </authorList>
    </citation>
    <scope>NUCLEOTIDE SEQUENCE [LARGE SCALE GENOMIC DNA]</scope>
</reference>
<dbReference type="Proteomes" id="UP000178723">
    <property type="component" value="Unassembled WGS sequence"/>
</dbReference>
<dbReference type="EMBL" id="MGEP01000031">
    <property type="protein sequence ID" value="OGL87204.1"/>
    <property type="molecule type" value="Genomic_DNA"/>
</dbReference>
<feature type="transmembrane region" description="Helical" evidence="1">
    <location>
        <begin position="12"/>
        <end position="32"/>
    </location>
</feature>
<sequence length="107" mass="12260">MIELFNTTISSPAVIIVTIFYFITSAITTFDIRMTQAKRDGSLPPDESTPSKWVALVFWIDWLLIVALMLLNWKYAILVFVIRFILKVLPVLEIVGNVLMSPFKPKK</sequence>
<keyword evidence="1" id="KW-0812">Transmembrane</keyword>
<gene>
    <name evidence="2" type="ORF">A3I40_04265</name>
</gene>
<feature type="transmembrane region" description="Helical" evidence="1">
    <location>
        <begin position="53"/>
        <end position="71"/>
    </location>
</feature>
<accession>A0A1F7VB53</accession>
<proteinExistence type="predicted"/>
<evidence type="ECO:0000313" key="2">
    <source>
        <dbReference type="EMBL" id="OGL87204.1"/>
    </source>
</evidence>
<comment type="caution">
    <text evidence="2">The sequence shown here is derived from an EMBL/GenBank/DDBJ whole genome shotgun (WGS) entry which is preliminary data.</text>
</comment>
<evidence type="ECO:0000313" key="3">
    <source>
        <dbReference type="Proteomes" id="UP000178723"/>
    </source>
</evidence>
<keyword evidence="1" id="KW-0472">Membrane</keyword>
<dbReference type="AlphaFoldDB" id="A0A1F7VB53"/>
<feature type="transmembrane region" description="Helical" evidence="1">
    <location>
        <begin position="77"/>
        <end position="100"/>
    </location>
</feature>
<protein>
    <submittedName>
        <fullName evidence="2">Uncharacterized protein</fullName>
    </submittedName>
</protein>